<keyword evidence="2" id="KW-0472">Membrane</keyword>
<keyword evidence="2" id="KW-1133">Transmembrane helix</keyword>
<evidence type="ECO:0000256" key="1">
    <source>
        <dbReference type="SAM" id="MobiDB-lite"/>
    </source>
</evidence>
<proteinExistence type="predicted"/>
<name>A0A6I5N9C2_9BIFI</name>
<protein>
    <submittedName>
        <fullName evidence="3">Uncharacterized protein</fullName>
    </submittedName>
</protein>
<feature type="transmembrane region" description="Helical" evidence="2">
    <location>
        <begin position="90"/>
        <end position="111"/>
    </location>
</feature>
<evidence type="ECO:0000313" key="4">
    <source>
        <dbReference type="Proteomes" id="UP000469292"/>
    </source>
</evidence>
<evidence type="ECO:0000256" key="2">
    <source>
        <dbReference type="SAM" id="Phobius"/>
    </source>
</evidence>
<sequence>MANSSNGRGSRKNGDGRRTNDARGTARKPAARPSGNASGRGAGKMSGKSAARTAGRNAGKPAGAGGRAPGKVRPKKMSKEKRAMYRRRRAVVGIGVVVVLVVAVLCIYSLIRGAFAMHEIASSASAYSISRESSAPSPSATSNVPDCSSSDVQLKLSADKTTVAVGGTVTFTAEIDFTGKETGGCFVDGADDSRVLVIKSGNDTIYRSDACQATYRPLLMFKDQVDSQTMTWNTNSTGDTCVDDSTLPHVSAGTYQAQLTLVDSPDVTSNTVTISVE</sequence>
<feature type="compositionally biased region" description="Basic and acidic residues" evidence="1">
    <location>
        <begin position="12"/>
        <end position="21"/>
    </location>
</feature>
<keyword evidence="2" id="KW-0812">Transmembrane</keyword>
<comment type="caution">
    <text evidence="3">The sequence shown here is derived from an EMBL/GenBank/DDBJ whole genome shotgun (WGS) entry which is preliminary data.</text>
</comment>
<keyword evidence="4" id="KW-1185">Reference proteome</keyword>
<organism evidence="3 4">
    <name type="scientific">Bifidobacterium choloepi</name>
    <dbReference type="NCBI Taxonomy" id="2614131"/>
    <lineage>
        <taxon>Bacteria</taxon>
        <taxon>Bacillati</taxon>
        <taxon>Actinomycetota</taxon>
        <taxon>Actinomycetes</taxon>
        <taxon>Bifidobacteriales</taxon>
        <taxon>Bifidobacteriaceae</taxon>
        <taxon>Bifidobacterium</taxon>
    </lineage>
</organism>
<reference evidence="3 4" key="1">
    <citation type="submission" date="2019-09" db="EMBL/GenBank/DDBJ databases">
        <title>Phylogenetic characterization of a novel taxon of the genus Bifidobacterium: Bifidobacterium choloepi sp. nov.</title>
        <authorList>
            <person name="Modesto M."/>
            <person name="Satti M."/>
        </authorList>
    </citation>
    <scope>NUCLEOTIDE SEQUENCE [LARGE SCALE GENOMIC DNA]</scope>
    <source>
        <strain evidence="3 4">BRDM6</strain>
    </source>
</reference>
<evidence type="ECO:0000313" key="3">
    <source>
        <dbReference type="EMBL" id="NEG70401.1"/>
    </source>
</evidence>
<dbReference type="EMBL" id="VYSG01000003">
    <property type="protein sequence ID" value="NEG70401.1"/>
    <property type="molecule type" value="Genomic_DNA"/>
</dbReference>
<gene>
    <name evidence="3" type="ORF">F6S87_07300</name>
</gene>
<dbReference type="RefSeq" id="WP_163227991.1">
    <property type="nucleotide sequence ID" value="NZ_VYSG01000003.1"/>
</dbReference>
<dbReference type="Proteomes" id="UP000469292">
    <property type="component" value="Unassembled WGS sequence"/>
</dbReference>
<accession>A0A6I5N9C2</accession>
<feature type="region of interest" description="Disordered" evidence="1">
    <location>
        <begin position="1"/>
        <end position="83"/>
    </location>
</feature>
<feature type="compositionally biased region" description="Basic residues" evidence="1">
    <location>
        <begin position="70"/>
        <end position="83"/>
    </location>
</feature>
<dbReference type="AlphaFoldDB" id="A0A6I5N9C2"/>